<name>A0A2T3BC71_AMORE</name>
<organism evidence="2 3">
    <name type="scientific">Amorphotheca resinae ATCC 22711</name>
    <dbReference type="NCBI Taxonomy" id="857342"/>
    <lineage>
        <taxon>Eukaryota</taxon>
        <taxon>Fungi</taxon>
        <taxon>Dikarya</taxon>
        <taxon>Ascomycota</taxon>
        <taxon>Pezizomycotina</taxon>
        <taxon>Leotiomycetes</taxon>
        <taxon>Helotiales</taxon>
        <taxon>Amorphothecaceae</taxon>
        <taxon>Amorphotheca</taxon>
    </lineage>
</organism>
<accession>A0A2T3BC71</accession>
<dbReference type="EMBL" id="KZ679007">
    <property type="protein sequence ID" value="PSS25937.1"/>
    <property type="molecule type" value="Genomic_DNA"/>
</dbReference>
<dbReference type="InParanoid" id="A0A2T3BC71"/>
<feature type="chain" id="PRO_5015709878" evidence="1">
    <location>
        <begin position="21"/>
        <end position="327"/>
    </location>
</feature>
<keyword evidence="1" id="KW-0732">Signal</keyword>
<evidence type="ECO:0000313" key="3">
    <source>
        <dbReference type="Proteomes" id="UP000241818"/>
    </source>
</evidence>
<dbReference type="OrthoDB" id="3438781at2759"/>
<dbReference type="Proteomes" id="UP000241818">
    <property type="component" value="Unassembled WGS sequence"/>
</dbReference>
<dbReference type="GeneID" id="36573359"/>
<dbReference type="RefSeq" id="XP_024724536.1">
    <property type="nucleotide sequence ID" value="XM_024865278.1"/>
</dbReference>
<reference evidence="2 3" key="1">
    <citation type="journal article" date="2018" name="New Phytol.">
        <title>Comparative genomics and transcriptomics depict ericoid mycorrhizal fungi as versatile saprotrophs and plant mutualists.</title>
        <authorList>
            <person name="Martino E."/>
            <person name="Morin E."/>
            <person name="Grelet G.A."/>
            <person name="Kuo A."/>
            <person name="Kohler A."/>
            <person name="Daghino S."/>
            <person name="Barry K.W."/>
            <person name="Cichocki N."/>
            <person name="Clum A."/>
            <person name="Dockter R.B."/>
            <person name="Hainaut M."/>
            <person name="Kuo R.C."/>
            <person name="LaButti K."/>
            <person name="Lindahl B.D."/>
            <person name="Lindquist E.A."/>
            <person name="Lipzen A."/>
            <person name="Khouja H.R."/>
            <person name="Magnuson J."/>
            <person name="Murat C."/>
            <person name="Ohm R.A."/>
            <person name="Singer S.W."/>
            <person name="Spatafora J.W."/>
            <person name="Wang M."/>
            <person name="Veneault-Fourrey C."/>
            <person name="Henrissat B."/>
            <person name="Grigoriev I.V."/>
            <person name="Martin F.M."/>
            <person name="Perotto S."/>
        </authorList>
    </citation>
    <scope>NUCLEOTIDE SEQUENCE [LARGE SCALE GENOMIC DNA]</scope>
    <source>
        <strain evidence="2 3">ATCC 22711</strain>
    </source>
</reference>
<protein>
    <submittedName>
        <fullName evidence="2">Uncharacterized protein</fullName>
    </submittedName>
</protein>
<gene>
    <name evidence="2" type="ORF">M430DRAFT_25673</name>
</gene>
<sequence>MRLHQLAAAVLTANALGTAALRASNGDCSAGFTLCTSSGATSNATPQIGTAEFQGLFVDIVSSSLPSDKRFLSDRDTASQPSLCCISTLSCLTMATLEIPFCYDKFTTDYYLPDGSYGTVVGGAYTSADGSTANLETGDYTLHNGSMGNIYSSNGGAKPNTAILPMPIQFTASGVGTAVPPSGLGGLVTLTLTTTLPGTTIPPSTVAPSTILGIVTSEPVLLPLSTISMEISNSLFLSTMTVELMSPLTLLGATVLGTTIPGTTVEPVTTTITTAEVTGSIVSTPLSNPSSSLHGPKKSNAVGGWKTWTMPTILLVHSLILLLQTNH</sequence>
<keyword evidence="3" id="KW-1185">Reference proteome</keyword>
<evidence type="ECO:0000256" key="1">
    <source>
        <dbReference type="SAM" id="SignalP"/>
    </source>
</evidence>
<dbReference type="AlphaFoldDB" id="A0A2T3BC71"/>
<evidence type="ECO:0000313" key="2">
    <source>
        <dbReference type="EMBL" id="PSS25937.1"/>
    </source>
</evidence>
<feature type="signal peptide" evidence="1">
    <location>
        <begin position="1"/>
        <end position="20"/>
    </location>
</feature>
<proteinExistence type="predicted"/>